<accession>A0ABQ5K4R7</accession>
<organism evidence="3 4">
    <name type="scientific">Aduncisulcus paluster</name>
    <dbReference type="NCBI Taxonomy" id="2918883"/>
    <lineage>
        <taxon>Eukaryota</taxon>
        <taxon>Metamonada</taxon>
        <taxon>Carpediemonas-like organisms</taxon>
        <taxon>Aduncisulcus</taxon>
    </lineage>
</organism>
<feature type="compositionally biased region" description="Basic and acidic residues" evidence="2">
    <location>
        <begin position="95"/>
        <end position="105"/>
    </location>
</feature>
<comment type="caution">
    <text evidence="3">The sequence shown here is derived from an EMBL/GenBank/DDBJ whole genome shotgun (WGS) entry which is preliminary data.</text>
</comment>
<evidence type="ECO:0000256" key="2">
    <source>
        <dbReference type="SAM" id="MobiDB-lite"/>
    </source>
</evidence>
<feature type="compositionally biased region" description="Basic and acidic residues" evidence="2">
    <location>
        <begin position="211"/>
        <end position="235"/>
    </location>
</feature>
<evidence type="ECO:0000313" key="4">
    <source>
        <dbReference type="Proteomes" id="UP001057375"/>
    </source>
</evidence>
<feature type="compositionally biased region" description="Polar residues" evidence="2">
    <location>
        <begin position="81"/>
        <end position="94"/>
    </location>
</feature>
<feature type="compositionally biased region" description="Polar residues" evidence="2">
    <location>
        <begin position="143"/>
        <end position="157"/>
    </location>
</feature>
<feature type="compositionally biased region" description="Basic and acidic residues" evidence="2">
    <location>
        <begin position="246"/>
        <end position="265"/>
    </location>
</feature>
<gene>
    <name evidence="3" type="ORF">ADUPG1_013904</name>
</gene>
<dbReference type="EMBL" id="BQXS01012754">
    <property type="protein sequence ID" value="GKT27569.1"/>
    <property type="molecule type" value="Genomic_DNA"/>
</dbReference>
<feature type="compositionally biased region" description="Low complexity" evidence="2">
    <location>
        <begin position="687"/>
        <end position="702"/>
    </location>
</feature>
<protein>
    <submittedName>
        <fullName evidence="3">Uncharacterized protein</fullName>
    </submittedName>
</protein>
<evidence type="ECO:0000313" key="3">
    <source>
        <dbReference type="EMBL" id="GKT27569.1"/>
    </source>
</evidence>
<reference evidence="3" key="1">
    <citation type="submission" date="2022-03" db="EMBL/GenBank/DDBJ databases">
        <title>Draft genome sequence of Aduncisulcus paluster, a free-living microaerophilic Fornicata.</title>
        <authorList>
            <person name="Yuyama I."/>
            <person name="Kume K."/>
            <person name="Tamura T."/>
            <person name="Inagaki Y."/>
            <person name="Hashimoto T."/>
        </authorList>
    </citation>
    <scope>NUCLEOTIDE SEQUENCE</scope>
    <source>
        <strain evidence="3">NY0171</strain>
    </source>
</reference>
<feature type="coiled-coil region" evidence="1">
    <location>
        <begin position="611"/>
        <end position="649"/>
    </location>
</feature>
<keyword evidence="4" id="KW-1185">Reference proteome</keyword>
<dbReference type="Proteomes" id="UP001057375">
    <property type="component" value="Unassembled WGS sequence"/>
</dbReference>
<feature type="compositionally biased region" description="Polar residues" evidence="2">
    <location>
        <begin position="715"/>
        <end position="728"/>
    </location>
</feature>
<feature type="compositionally biased region" description="Basic and acidic residues" evidence="2">
    <location>
        <begin position="23"/>
        <end position="33"/>
    </location>
</feature>
<feature type="region of interest" description="Disordered" evidence="2">
    <location>
        <begin position="123"/>
        <end position="157"/>
    </location>
</feature>
<feature type="region of interest" description="Disordered" evidence="2">
    <location>
        <begin position="208"/>
        <end position="280"/>
    </location>
</feature>
<evidence type="ECO:0000256" key="1">
    <source>
        <dbReference type="SAM" id="Coils"/>
    </source>
</evidence>
<proteinExistence type="predicted"/>
<sequence>MESSSNKIAHQQESGKQITGSSKKIDVPKKSEEVDSTSQNTTPSKPLHPRPFGSSWHCRLAKQDTKSSLVAKEAAMKRHSSMQVISPYSSSSKMEASKPPKKDSVFLRLSKAPTSSRVAHIYASDEDRQSRMHQSLPEKLASPATSNSRATLTQQPFVPSSRLSEAFVCPYAADNAKEKLLARRQGVKWEYTEDSYKKYSKEIKKRCERMKKHEEKRREILLSEQDKADKEDHSASPKVLAGASHDQVHVKKPDVHEHDDTDRPNSGKVQPQPHRSGIVSEKMYIKHKRPAAIPSIIGVSSTLPRPASSSLSSSFKLDSKYQSLISTIDSHRELHSLAISKECTEKELREYASERKRLHDRKMKKLLEHQRKHLDMEDGGSNPTDGKFGDDDETRRLDHVAGLTRSQLFRQRTLSPTSADKVKKEIDTFEQSRKEQQRFPFQAEWLTKGQKEQLDAAEKAEHQKSRRIREKSDKFYNYSLEDVEHDLNLATELLSPSSSLAVSLFPHSQSVSHIHSSYAAQHGWNVEYSRIRSSDNPRLSGMRKRVSEKMAKDLECSQPSATALISAGFGVSSPTMDAPSMSLVGALSPHLSSIEEGRDDGSVSVEQQKMQEKLSEEARKREEELIRQEMELQREVQELDAAAASVQERVEYSGSMAGHQQHDTPVYTHGVSQINSALGSPKVKLFSSESSPQQQYQPQQSYAEYDVDKIPPSPSKLSSYFPVQQSVPHQYGVKSSGFLSPDASPSLSYSSKLSMKRRMEGKP</sequence>
<feature type="compositionally biased region" description="Polar residues" evidence="2">
    <location>
        <begin position="1"/>
        <end position="22"/>
    </location>
</feature>
<name>A0ABQ5K4R7_9EUKA</name>
<feature type="compositionally biased region" description="Low complexity" evidence="2">
    <location>
        <begin position="739"/>
        <end position="753"/>
    </location>
</feature>
<keyword evidence="1" id="KW-0175">Coiled coil</keyword>
<feature type="region of interest" description="Disordered" evidence="2">
    <location>
        <begin position="651"/>
        <end position="763"/>
    </location>
</feature>
<feature type="region of interest" description="Disordered" evidence="2">
    <location>
        <begin position="371"/>
        <end position="393"/>
    </location>
</feature>
<feature type="region of interest" description="Disordered" evidence="2">
    <location>
        <begin position="1"/>
        <end position="110"/>
    </location>
</feature>